<accession>A0A0M0K749</accession>
<keyword evidence="7 10" id="KW-0103">Bromodomain</keyword>
<keyword evidence="15" id="KW-0808">Transferase</keyword>
<evidence type="ECO:0000259" key="13">
    <source>
        <dbReference type="PROSITE" id="PS50014"/>
    </source>
</evidence>
<evidence type="ECO:0000256" key="9">
    <source>
        <dbReference type="ARBA" id="ARBA00023242"/>
    </source>
</evidence>
<dbReference type="AlphaFoldDB" id="A0A0M0K749"/>
<dbReference type="Gene3D" id="1.20.920.10">
    <property type="entry name" value="Bromodomain-like"/>
    <property type="match status" value="1"/>
</dbReference>
<dbReference type="CDD" id="cd20404">
    <property type="entry name" value="Tudor_Agenet_AtEML-like"/>
    <property type="match status" value="1"/>
</dbReference>
<dbReference type="InterPro" id="IPR013083">
    <property type="entry name" value="Znf_RING/FYVE/PHD"/>
</dbReference>
<dbReference type="PANTHER" id="PTHR45888:SF4">
    <property type="entry name" value="PHD FINGER PROTEIN 10"/>
    <property type="match status" value="1"/>
</dbReference>
<evidence type="ECO:0000256" key="2">
    <source>
        <dbReference type="ARBA" id="ARBA00022723"/>
    </source>
</evidence>
<dbReference type="PROSITE" id="PS50016">
    <property type="entry name" value="ZF_PHD_2"/>
    <property type="match status" value="3"/>
</dbReference>
<sequence length="948" mass="103646">MADRGKRKRAEPSHLSEEHEPESPIKFKLATPSAKYLTRTGRLRLPGDERWLSCKLLSYIGADKLTCEVELLDGGASSGAAVAEAGGGRRMKVKLSMQPLHAAEDVVWAAEEGDGPTNAALLRAHGESGSGGRSATDVDVRLQAGFVEGLVPMLVFAPLGLPEAEAEDGHVLALNLESGKHVWIRPEASRPLLAQMLRRRTSTALRKATDAALEAEKAIKLVEMRNKKKAVVGRRLAVYWPDDDAWYHGTVSSWDPQTGQHHVLYDDGIEEAINLHEEASHFFASEAEEVAYVEYSMMGSCLHCKKRGWLLKDVVCPPVAEAPADESAAAVKVLPPGWREELHQAPSRTYSVYHGPNGEKARSIAEAIRLHDAAGEPATKRPKPPPPPLPPGFAMKPAAVEGSAVVGSAVVGSGELPVLATPADAPMTALLPTPGAAESIFCSVCHGGDAELENDILICDGLGCGKTFHQRCHKPPVDEVPENEWLCAECVRSGNRVDPAALAEMAAQQQVLAKQRGLVAEAEEHYASWLPKPGSMRAAIIEALREGITERDEICEFVTRLPEHASLHRRAILDSCGKEKGREVPLFDQDETRYKLTREGRLALGRAEPSDLSEWQQSKGSLAAPARVGGFDGAGGDMLMCGSCLDRCHLQCHWTALESRSDLWPSWKCLGCKQCESCGADGTKIRLAICDVCDRGYHIGCLDPPLKSFPQRHFKCPQCVKCSSCGTTTSKVWGKDYDMCGPCEKQFKIGQYCPICQRAHRAEETEMLQCDSCDFWVHQRCDGTLDDQTFSRLVGTDESYQCPNCRGERTTTLLLQTLSLCDKEDRDRFFAEPVSIEYALATQYHTVVSVPMDFRTMRKKVAAEEYGTDLRAAVGAFRHDFDLVCQNAITWHRPNERCHIVARRMLKFGTALLKSTFPWYEHEGTKSGVKGTKSGAGSAKSGAGADGT</sequence>
<keyword evidence="6" id="KW-0805">Transcription regulation</keyword>
<evidence type="ECO:0000256" key="8">
    <source>
        <dbReference type="ARBA" id="ARBA00023163"/>
    </source>
</evidence>
<feature type="compositionally biased region" description="Low complexity" evidence="12">
    <location>
        <begin position="926"/>
        <end position="948"/>
    </location>
</feature>
<keyword evidence="2" id="KW-0479">Metal-binding</keyword>
<dbReference type="Pfam" id="PF00628">
    <property type="entry name" value="PHD"/>
    <property type="match status" value="3"/>
</dbReference>
<feature type="region of interest" description="Disordered" evidence="12">
    <location>
        <begin position="374"/>
        <end position="393"/>
    </location>
</feature>
<dbReference type="GO" id="GO:0008270">
    <property type="term" value="F:zinc ion binding"/>
    <property type="evidence" value="ECO:0007669"/>
    <property type="project" value="UniProtKB-KW"/>
</dbReference>
<evidence type="ECO:0000256" key="5">
    <source>
        <dbReference type="ARBA" id="ARBA00022833"/>
    </source>
</evidence>
<dbReference type="PROSITE" id="PS01359">
    <property type="entry name" value="ZF_PHD_1"/>
    <property type="match status" value="1"/>
</dbReference>
<feature type="domain" description="PHD-type" evidence="14">
    <location>
        <begin position="439"/>
        <end position="493"/>
    </location>
</feature>
<feature type="non-terminal residue" evidence="15">
    <location>
        <position position="948"/>
    </location>
</feature>
<evidence type="ECO:0000256" key="4">
    <source>
        <dbReference type="ARBA" id="ARBA00022771"/>
    </source>
</evidence>
<dbReference type="SMART" id="SM00297">
    <property type="entry name" value="BROMO"/>
    <property type="match status" value="1"/>
</dbReference>
<organism evidence="15 16">
    <name type="scientific">Chrysochromulina tobinii</name>
    <dbReference type="NCBI Taxonomy" id="1460289"/>
    <lineage>
        <taxon>Eukaryota</taxon>
        <taxon>Haptista</taxon>
        <taxon>Haptophyta</taxon>
        <taxon>Prymnesiophyceae</taxon>
        <taxon>Prymnesiales</taxon>
        <taxon>Chrysochromulinaceae</taxon>
        <taxon>Chrysochromulina</taxon>
    </lineage>
</organism>
<dbReference type="InterPro" id="IPR036427">
    <property type="entry name" value="Bromodomain-like_sf"/>
</dbReference>
<feature type="domain" description="PHD-type" evidence="14">
    <location>
        <begin position="750"/>
        <end position="808"/>
    </location>
</feature>
<dbReference type="SUPFAM" id="SSF54171">
    <property type="entry name" value="DNA-binding domain"/>
    <property type="match status" value="1"/>
</dbReference>
<keyword evidence="9" id="KW-0539">Nucleus</keyword>
<evidence type="ECO:0000259" key="14">
    <source>
        <dbReference type="PROSITE" id="PS50016"/>
    </source>
</evidence>
<dbReference type="PROSITE" id="PS50014">
    <property type="entry name" value="BROMODOMAIN_2"/>
    <property type="match status" value="1"/>
</dbReference>
<dbReference type="InterPro" id="IPR001965">
    <property type="entry name" value="Znf_PHD"/>
</dbReference>
<dbReference type="Pfam" id="PF00439">
    <property type="entry name" value="Bromodomain"/>
    <property type="match status" value="1"/>
</dbReference>
<comment type="caution">
    <text evidence="15">The sequence shown here is derived from an EMBL/GenBank/DDBJ whole genome shotgun (WGS) entry which is preliminary data.</text>
</comment>
<dbReference type="OrthoDB" id="787137at2759"/>
<feature type="region of interest" description="Disordered" evidence="12">
    <location>
        <begin position="925"/>
        <end position="948"/>
    </location>
</feature>
<keyword evidence="3" id="KW-0677">Repeat</keyword>
<keyword evidence="16" id="KW-1185">Reference proteome</keyword>
<dbReference type="InterPro" id="IPR019787">
    <property type="entry name" value="Znf_PHD-finger"/>
</dbReference>
<dbReference type="InterPro" id="IPR016177">
    <property type="entry name" value="DNA-bd_dom_sf"/>
</dbReference>
<dbReference type="InterPro" id="IPR011011">
    <property type="entry name" value="Znf_FYVE_PHD"/>
</dbReference>
<evidence type="ECO:0000256" key="7">
    <source>
        <dbReference type="ARBA" id="ARBA00023117"/>
    </source>
</evidence>
<dbReference type="Gene3D" id="2.30.30.140">
    <property type="match status" value="1"/>
</dbReference>
<dbReference type="GO" id="GO:0005634">
    <property type="term" value="C:nucleus"/>
    <property type="evidence" value="ECO:0007669"/>
    <property type="project" value="UniProtKB-SubCell"/>
</dbReference>
<evidence type="ECO:0000256" key="1">
    <source>
        <dbReference type="ARBA" id="ARBA00004123"/>
    </source>
</evidence>
<dbReference type="SUPFAM" id="SSF63748">
    <property type="entry name" value="Tudor/PWWP/MBT"/>
    <property type="match status" value="1"/>
</dbReference>
<dbReference type="InterPro" id="IPR001487">
    <property type="entry name" value="Bromodomain"/>
</dbReference>
<feature type="domain" description="PHD-type" evidence="14">
    <location>
        <begin position="672"/>
        <end position="722"/>
    </location>
</feature>
<dbReference type="GO" id="GO:0003677">
    <property type="term" value="F:DNA binding"/>
    <property type="evidence" value="ECO:0007669"/>
    <property type="project" value="InterPro"/>
</dbReference>
<keyword evidence="4 11" id="KW-0863">Zinc-finger</keyword>
<evidence type="ECO:0000256" key="12">
    <source>
        <dbReference type="SAM" id="MobiDB-lite"/>
    </source>
</evidence>
<dbReference type="CDD" id="cd04369">
    <property type="entry name" value="Bromodomain"/>
    <property type="match status" value="1"/>
</dbReference>
<dbReference type="SMART" id="SM00249">
    <property type="entry name" value="PHD"/>
    <property type="match status" value="3"/>
</dbReference>
<protein>
    <submittedName>
        <fullName evidence="15">Histone-lysine n-methyltransferase mll3</fullName>
    </submittedName>
</protein>
<dbReference type="Proteomes" id="UP000037460">
    <property type="component" value="Unassembled WGS sequence"/>
</dbReference>
<evidence type="ECO:0000313" key="16">
    <source>
        <dbReference type="Proteomes" id="UP000037460"/>
    </source>
</evidence>
<feature type="domain" description="Bromo" evidence="13">
    <location>
        <begin position="822"/>
        <end position="899"/>
    </location>
</feature>
<gene>
    <name evidence="15" type="ORF">Ctob_014976</name>
</gene>
<reference evidence="16" key="1">
    <citation type="journal article" date="2015" name="PLoS Genet.">
        <title>Genome Sequence and Transcriptome Analyses of Chrysochromulina tobin: Metabolic Tools for Enhanced Algal Fitness in the Prominent Order Prymnesiales (Haptophyceae).</title>
        <authorList>
            <person name="Hovde B.T."/>
            <person name="Deodato C.R."/>
            <person name="Hunsperger H.M."/>
            <person name="Ryken S.A."/>
            <person name="Yost W."/>
            <person name="Jha R.K."/>
            <person name="Patterson J."/>
            <person name="Monnat R.J. Jr."/>
            <person name="Barlow S.B."/>
            <person name="Starkenburg S.R."/>
            <person name="Cattolico R.A."/>
        </authorList>
    </citation>
    <scope>NUCLEOTIDE SEQUENCE</scope>
    <source>
        <strain evidence="16">CCMP291</strain>
    </source>
</reference>
<dbReference type="InterPro" id="IPR019786">
    <property type="entry name" value="Zinc_finger_PHD-type_CS"/>
</dbReference>
<keyword evidence="5" id="KW-0862">Zinc</keyword>
<dbReference type="Gene3D" id="3.30.40.10">
    <property type="entry name" value="Zinc/RING finger domain, C3HC4 (zinc finger)"/>
    <property type="match status" value="3"/>
</dbReference>
<feature type="region of interest" description="Disordered" evidence="12">
    <location>
        <begin position="1"/>
        <end position="24"/>
    </location>
</feature>
<dbReference type="GO" id="GO:0008168">
    <property type="term" value="F:methyltransferase activity"/>
    <property type="evidence" value="ECO:0007669"/>
    <property type="project" value="UniProtKB-KW"/>
</dbReference>
<evidence type="ECO:0000256" key="6">
    <source>
        <dbReference type="ARBA" id="ARBA00023015"/>
    </source>
</evidence>
<evidence type="ECO:0000313" key="15">
    <source>
        <dbReference type="EMBL" id="KOO34629.1"/>
    </source>
</evidence>
<keyword evidence="15" id="KW-0489">Methyltransferase</keyword>
<proteinExistence type="predicted"/>
<evidence type="ECO:0000256" key="11">
    <source>
        <dbReference type="PROSITE-ProRule" id="PRU00146"/>
    </source>
</evidence>
<comment type="subcellular location">
    <subcellularLocation>
        <location evidence="1">Nucleus</location>
    </subcellularLocation>
</comment>
<dbReference type="EMBL" id="JWZX01001152">
    <property type="protein sequence ID" value="KOO34629.1"/>
    <property type="molecule type" value="Genomic_DNA"/>
</dbReference>
<dbReference type="GO" id="GO:0032259">
    <property type="term" value="P:methylation"/>
    <property type="evidence" value="ECO:0007669"/>
    <property type="project" value="UniProtKB-KW"/>
</dbReference>
<evidence type="ECO:0000256" key="10">
    <source>
        <dbReference type="PROSITE-ProRule" id="PRU00035"/>
    </source>
</evidence>
<dbReference type="SUPFAM" id="SSF57903">
    <property type="entry name" value="FYVE/PHD zinc finger"/>
    <property type="match status" value="3"/>
</dbReference>
<evidence type="ECO:0000256" key="3">
    <source>
        <dbReference type="ARBA" id="ARBA00022737"/>
    </source>
</evidence>
<dbReference type="SUPFAM" id="SSF47370">
    <property type="entry name" value="Bromodomain"/>
    <property type="match status" value="1"/>
</dbReference>
<name>A0A0M0K749_9EUKA</name>
<keyword evidence="8" id="KW-0804">Transcription</keyword>
<dbReference type="PANTHER" id="PTHR45888">
    <property type="entry name" value="HL01030P-RELATED"/>
    <property type="match status" value="1"/>
</dbReference>